<evidence type="ECO:0000256" key="2">
    <source>
        <dbReference type="ARBA" id="ARBA00023157"/>
    </source>
</evidence>
<dbReference type="GO" id="GO:0001938">
    <property type="term" value="P:positive regulation of endothelial cell proliferation"/>
    <property type="evidence" value="ECO:0007669"/>
    <property type="project" value="TreeGrafter"/>
</dbReference>
<gene>
    <name evidence="5" type="ORF">EOD39_12835</name>
</gene>
<sequence>MRCAGCCSDESLECVPKETHNVTMEIMKIKPHHSQHIGMMSFTEHSTCECRWQLRFSCVKV</sequence>
<dbReference type="GO" id="GO:0005172">
    <property type="term" value="F:vascular endothelial growth factor receptor binding"/>
    <property type="evidence" value="ECO:0007669"/>
    <property type="project" value="TreeGrafter"/>
</dbReference>
<dbReference type="InterPro" id="IPR000072">
    <property type="entry name" value="PDGF/VEGF_dom"/>
</dbReference>
<feature type="domain" description="Platelet-derived growth factor (PDGF) family profile" evidence="4">
    <location>
        <begin position="1"/>
        <end position="55"/>
    </location>
</feature>
<dbReference type="GO" id="GO:0060754">
    <property type="term" value="P:positive regulation of mast cell chemotaxis"/>
    <property type="evidence" value="ECO:0007669"/>
    <property type="project" value="TreeGrafter"/>
</dbReference>
<dbReference type="GO" id="GO:0048010">
    <property type="term" value="P:vascular endothelial growth factor receptor signaling pathway"/>
    <property type="evidence" value="ECO:0007669"/>
    <property type="project" value="TreeGrafter"/>
</dbReference>
<dbReference type="GO" id="GO:0045766">
    <property type="term" value="P:positive regulation of angiogenesis"/>
    <property type="evidence" value="ECO:0007669"/>
    <property type="project" value="TreeGrafter"/>
</dbReference>
<reference evidence="5 6" key="1">
    <citation type="submission" date="2019-01" db="EMBL/GenBank/DDBJ databases">
        <title>Draft Genome and Complete Hox-Cluster Characterization of the Sterlet Sturgeon (Acipenser ruthenus).</title>
        <authorList>
            <person name="Wei Q."/>
        </authorList>
    </citation>
    <scope>NUCLEOTIDE SEQUENCE [LARGE SCALE GENOMIC DNA]</scope>
    <source>
        <strain evidence="5">WHYD16114868_AA</strain>
        <tissue evidence="5">Blood</tissue>
    </source>
</reference>
<name>A0A662YQ35_ACIRT</name>
<evidence type="ECO:0000256" key="3">
    <source>
        <dbReference type="RuleBase" id="RU003818"/>
    </source>
</evidence>
<keyword evidence="6" id="KW-1185">Reference proteome</keyword>
<evidence type="ECO:0000256" key="1">
    <source>
        <dbReference type="ARBA" id="ARBA00023030"/>
    </source>
</evidence>
<comment type="similarity">
    <text evidence="3">Belongs to the PDGF/VEGF growth factor family.</text>
</comment>
<dbReference type="SUPFAM" id="SSF57501">
    <property type="entry name" value="Cystine-knot cytokines"/>
    <property type="match status" value="1"/>
</dbReference>
<proteinExistence type="inferred from homology"/>
<dbReference type="AlphaFoldDB" id="A0A662YQ35"/>
<protein>
    <submittedName>
        <fullName evidence="5">Vascular endothelial growth factor A</fullName>
    </submittedName>
</protein>
<dbReference type="InterPro" id="IPR050507">
    <property type="entry name" value="PDGF/VEGF_growth_factor"/>
</dbReference>
<dbReference type="GO" id="GO:0050930">
    <property type="term" value="P:induction of positive chemotaxis"/>
    <property type="evidence" value="ECO:0007669"/>
    <property type="project" value="TreeGrafter"/>
</dbReference>
<dbReference type="Proteomes" id="UP000289886">
    <property type="component" value="Unassembled WGS sequence"/>
</dbReference>
<keyword evidence="1 3" id="KW-0339">Growth factor</keyword>
<evidence type="ECO:0000259" key="4">
    <source>
        <dbReference type="PROSITE" id="PS50278"/>
    </source>
</evidence>
<dbReference type="GO" id="GO:0002040">
    <property type="term" value="P:sprouting angiogenesis"/>
    <property type="evidence" value="ECO:0007669"/>
    <property type="project" value="TreeGrafter"/>
</dbReference>
<dbReference type="Gene3D" id="2.10.90.10">
    <property type="entry name" value="Cystine-knot cytokines"/>
    <property type="match status" value="1"/>
</dbReference>
<dbReference type="GO" id="GO:0008083">
    <property type="term" value="F:growth factor activity"/>
    <property type="evidence" value="ECO:0007669"/>
    <property type="project" value="UniProtKB-KW"/>
</dbReference>
<dbReference type="GO" id="GO:0005615">
    <property type="term" value="C:extracellular space"/>
    <property type="evidence" value="ECO:0007669"/>
    <property type="project" value="TreeGrafter"/>
</dbReference>
<dbReference type="SMART" id="SM00141">
    <property type="entry name" value="PDGF"/>
    <property type="match status" value="1"/>
</dbReference>
<dbReference type="GO" id="GO:0016020">
    <property type="term" value="C:membrane"/>
    <property type="evidence" value="ECO:0007669"/>
    <property type="project" value="InterPro"/>
</dbReference>
<accession>A0A662YQ35</accession>
<dbReference type="PROSITE" id="PS50278">
    <property type="entry name" value="PDGF_2"/>
    <property type="match status" value="1"/>
</dbReference>
<evidence type="ECO:0000313" key="5">
    <source>
        <dbReference type="EMBL" id="RXM98659.1"/>
    </source>
</evidence>
<dbReference type="EMBL" id="SCEB01000608">
    <property type="protein sequence ID" value="RXM98659.1"/>
    <property type="molecule type" value="Genomic_DNA"/>
</dbReference>
<dbReference type="InterPro" id="IPR029034">
    <property type="entry name" value="Cystine-knot_cytokine"/>
</dbReference>
<organism evidence="5 6">
    <name type="scientific">Acipenser ruthenus</name>
    <name type="common">Sterlet sturgeon</name>
    <dbReference type="NCBI Taxonomy" id="7906"/>
    <lineage>
        <taxon>Eukaryota</taxon>
        <taxon>Metazoa</taxon>
        <taxon>Chordata</taxon>
        <taxon>Craniata</taxon>
        <taxon>Vertebrata</taxon>
        <taxon>Euteleostomi</taxon>
        <taxon>Actinopterygii</taxon>
        <taxon>Chondrostei</taxon>
        <taxon>Acipenseriformes</taxon>
        <taxon>Acipenseridae</taxon>
        <taxon>Acipenser</taxon>
    </lineage>
</organism>
<dbReference type="Pfam" id="PF00341">
    <property type="entry name" value="PDGF"/>
    <property type="match status" value="1"/>
</dbReference>
<dbReference type="GO" id="GO:0001666">
    <property type="term" value="P:response to hypoxia"/>
    <property type="evidence" value="ECO:0007669"/>
    <property type="project" value="TreeGrafter"/>
</dbReference>
<dbReference type="PANTHER" id="PTHR12025">
    <property type="entry name" value="VASCULAR ENDOTHELIAL GROWTH FACTOR"/>
    <property type="match status" value="1"/>
</dbReference>
<evidence type="ECO:0000313" key="6">
    <source>
        <dbReference type="Proteomes" id="UP000289886"/>
    </source>
</evidence>
<dbReference type="GO" id="GO:0042056">
    <property type="term" value="F:chemoattractant activity"/>
    <property type="evidence" value="ECO:0007669"/>
    <property type="project" value="TreeGrafter"/>
</dbReference>
<comment type="caution">
    <text evidence="5">The sequence shown here is derived from an EMBL/GenBank/DDBJ whole genome shotgun (WGS) entry which is preliminary data.</text>
</comment>
<dbReference type="GO" id="GO:0038084">
    <property type="term" value="P:vascular endothelial growth factor signaling pathway"/>
    <property type="evidence" value="ECO:0007669"/>
    <property type="project" value="TreeGrafter"/>
</dbReference>
<dbReference type="PANTHER" id="PTHR12025:SF5">
    <property type="entry name" value="VASCULAR ENDOTHELIAL GROWTH FACTOR A, LONG FORM"/>
    <property type="match status" value="1"/>
</dbReference>
<keyword evidence="2" id="KW-1015">Disulfide bond</keyword>